<reference evidence="10 11" key="1">
    <citation type="submission" date="2019-03" db="EMBL/GenBank/DDBJ databases">
        <title>Genomic Encyclopedia of Archaeal and Bacterial Type Strains, Phase II (KMG-II): from individual species to whole genera.</title>
        <authorList>
            <person name="Goeker M."/>
        </authorList>
    </citation>
    <scope>NUCLEOTIDE SEQUENCE [LARGE SCALE GENOMIC DNA]</scope>
    <source>
        <strain evidence="10 11">DSM 28213</strain>
    </source>
</reference>
<dbReference type="Pfam" id="PF22700">
    <property type="entry name" value="MVD-like_N"/>
    <property type="match status" value="1"/>
</dbReference>
<keyword evidence="11" id="KW-1185">Reference proteome</keyword>
<comment type="similarity">
    <text evidence="1">Belongs to the diphosphomevalonate decarboxylase family.</text>
</comment>
<dbReference type="GO" id="GO:0005524">
    <property type="term" value="F:ATP binding"/>
    <property type="evidence" value="ECO:0007669"/>
    <property type="project" value="UniProtKB-KW"/>
</dbReference>
<dbReference type="InterPro" id="IPR036554">
    <property type="entry name" value="GHMP_kinase_C_sf"/>
</dbReference>
<dbReference type="SUPFAM" id="SSF55060">
    <property type="entry name" value="GHMP Kinase, C-terminal domain"/>
    <property type="match status" value="1"/>
</dbReference>
<dbReference type="SUPFAM" id="SSF54211">
    <property type="entry name" value="Ribosomal protein S5 domain 2-like"/>
    <property type="match status" value="1"/>
</dbReference>
<dbReference type="InterPro" id="IPR041431">
    <property type="entry name" value="Mvd1_C"/>
</dbReference>
<evidence type="ECO:0000256" key="2">
    <source>
        <dbReference type="ARBA" id="ARBA00012296"/>
    </source>
</evidence>
<keyword evidence="3" id="KW-0444">Lipid biosynthesis</keyword>
<keyword evidence="4" id="KW-0547">Nucleotide-binding</keyword>
<evidence type="ECO:0000313" key="10">
    <source>
        <dbReference type="EMBL" id="TDS60147.1"/>
    </source>
</evidence>
<dbReference type="GO" id="GO:0019287">
    <property type="term" value="P:isopentenyl diphosphate biosynthetic process, mevalonate pathway"/>
    <property type="evidence" value="ECO:0007669"/>
    <property type="project" value="InterPro"/>
</dbReference>
<dbReference type="Gene3D" id="3.30.230.10">
    <property type="match status" value="1"/>
</dbReference>
<keyword evidence="7" id="KW-0456">Lyase</keyword>
<proteinExistence type="inferred from homology"/>
<dbReference type="InterPro" id="IPR029765">
    <property type="entry name" value="Mev_diP_decarb"/>
</dbReference>
<protein>
    <recommendedName>
        <fullName evidence="2">diphosphomevalonate decarboxylase</fullName>
        <ecNumber evidence="2">4.1.1.33</ecNumber>
    </recommendedName>
</protein>
<dbReference type="PANTHER" id="PTHR10977">
    <property type="entry name" value="DIPHOSPHOMEVALONATE DECARBOXYLASE"/>
    <property type="match status" value="1"/>
</dbReference>
<dbReference type="AlphaFoldDB" id="A0A4R7F766"/>
<dbReference type="EC" id="4.1.1.33" evidence="2"/>
<feature type="domain" description="Diphosphomevalonate decarboxylase-like N-terminal" evidence="9">
    <location>
        <begin position="28"/>
        <end position="182"/>
    </location>
</feature>
<dbReference type="Proteomes" id="UP000295215">
    <property type="component" value="Unassembled WGS sequence"/>
</dbReference>
<dbReference type="OrthoDB" id="5498344at2"/>
<evidence type="ECO:0000313" key="11">
    <source>
        <dbReference type="Proteomes" id="UP000295215"/>
    </source>
</evidence>
<evidence type="ECO:0000256" key="1">
    <source>
        <dbReference type="ARBA" id="ARBA00008831"/>
    </source>
</evidence>
<dbReference type="InterPro" id="IPR014721">
    <property type="entry name" value="Ribsml_uS5_D2-typ_fold_subgr"/>
</dbReference>
<evidence type="ECO:0000256" key="4">
    <source>
        <dbReference type="ARBA" id="ARBA00022741"/>
    </source>
</evidence>
<organism evidence="10 11">
    <name type="scientific">Myroides indicus</name>
    <dbReference type="NCBI Taxonomy" id="1323422"/>
    <lineage>
        <taxon>Bacteria</taxon>
        <taxon>Pseudomonadati</taxon>
        <taxon>Bacteroidota</taxon>
        <taxon>Flavobacteriia</taxon>
        <taxon>Flavobacteriales</taxon>
        <taxon>Flavobacteriaceae</taxon>
        <taxon>Myroides</taxon>
    </lineage>
</organism>
<keyword evidence="5" id="KW-0067">ATP-binding</keyword>
<sequence length="362" mass="40806">MANTNDFIFDKKIELASALQGSFSWESPSNIALVKYWGKKENQIPANASISFTLSDCKTITTLTYKAKSDSGILFDLLFEGEVKEEFKPKIQKFFERIMPYCPYINYFHFTIDTRNTFPHSSGIASSASGMAALAVNIMSLEKLFVPEMTEKYFDQKASFLARLGSGSACRSISGSVVVWGSHPEIEGSSDLYGVSFPCEVHEKFKNYKDVILLVDKGEKKVSSTAGHDLMHNHPFAKERFVQAEKNLSAMAAILKEGDLEGFIQLVESEALTLHAMMMTSIPYFILMKPNTLKIIEKIWGFREQTKIPVCFTLDAGANVHVLFPEEEVDFVMTFIRQELAVFCDNEQYIEDKLGFGSERIK</sequence>
<dbReference type="InterPro" id="IPR005935">
    <property type="entry name" value="Mev_decarb"/>
</dbReference>
<evidence type="ECO:0000256" key="7">
    <source>
        <dbReference type="ARBA" id="ARBA00023239"/>
    </source>
</evidence>
<evidence type="ECO:0000259" key="8">
    <source>
        <dbReference type="Pfam" id="PF18376"/>
    </source>
</evidence>
<gene>
    <name evidence="10" type="ORF">C8P70_1093</name>
</gene>
<dbReference type="InterPro" id="IPR053859">
    <property type="entry name" value="MVD-like_N"/>
</dbReference>
<dbReference type="GO" id="GO:0005829">
    <property type="term" value="C:cytosol"/>
    <property type="evidence" value="ECO:0007669"/>
    <property type="project" value="InterPro"/>
</dbReference>
<dbReference type="GO" id="GO:0004163">
    <property type="term" value="F:diphosphomevalonate decarboxylase activity"/>
    <property type="evidence" value="ECO:0007669"/>
    <property type="project" value="UniProtKB-EC"/>
</dbReference>
<evidence type="ECO:0000256" key="3">
    <source>
        <dbReference type="ARBA" id="ARBA00022516"/>
    </source>
</evidence>
<name>A0A4R7F766_9FLAO</name>
<evidence type="ECO:0000256" key="5">
    <source>
        <dbReference type="ARBA" id="ARBA00022840"/>
    </source>
</evidence>
<dbReference type="Pfam" id="PF18376">
    <property type="entry name" value="MDD_C"/>
    <property type="match status" value="1"/>
</dbReference>
<evidence type="ECO:0000256" key="6">
    <source>
        <dbReference type="ARBA" id="ARBA00023098"/>
    </source>
</evidence>
<dbReference type="NCBIfam" id="TIGR01240">
    <property type="entry name" value="mevDPdecarb"/>
    <property type="match status" value="1"/>
</dbReference>
<dbReference type="PANTHER" id="PTHR10977:SF3">
    <property type="entry name" value="DIPHOSPHOMEVALONATE DECARBOXYLASE"/>
    <property type="match status" value="1"/>
</dbReference>
<dbReference type="RefSeq" id="WP_133712223.1">
    <property type="nucleotide sequence ID" value="NZ_SOAG01000009.1"/>
</dbReference>
<comment type="caution">
    <text evidence="10">The sequence shown here is derived from an EMBL/GenBank/DDBJ whole genome shotgun (WGS) entry which is preliminary data.</text>
</comment>
<dbReference type="EMBL" id="SOAG01000009">
    <property type="protein sequence ID" value="TDS60147.1"/>
    <property type="molecule type" value="Genomic_DNA"/>
</dbReference>
<dbReference type="InterPro" id="IPR020568">
    <property type="entry name" value="Ribosomal_Su5_D2-typ_SF"/>
</dbReference>
<dbReference type="Gene3D" id="3.30.70.890">
    <property type="entry name" value="GHMP kinase, C-terminal domain"/>
    <property type="match status" value="1"/>
</dbReference>
<dbReference type="PIRSF" id="PIRSF015950">
    <property type="entry name" value="Mev_P_decrbx"/>
    <property type="match status" value="1"/>
</dbReference>
<keyword evidence="6" id="KW-0443">Lipid metabolism</keyword>
<accession>A0A4R7F766</accession>
<feature type="domain" description="Mvd1 C-terminal" evidence="8">
    <location>
        <begin position="211"/>
        <end position="350"/>
    </location>
</feature>
<evidence type="ECO:0000259" key="9">
    <source>
        <dbReference type="Pfam" id="PF22700"/>
    </source>
</evidence>